<evidence type="ECO:0000313" key="1">
    <source>
        <dbReference type="EMBL" id="GAA4846707.1"/>
    </source>
</evidence>
<dbReference type="PANTHER" id="PTHR30283">
    <property type="entry name" value="PEROXIDE STRESS RESPONSE PROTEIN YAAA"/>
    <property type="match status" value="1"/>
</dbReference>
<dbReference type="RefSeq" id="WP_345696820.1">
    <property type="nucleotide sequence ID" value="NZ_BAABIS010000001.1"/>
</dbReference>
<sequence length="266" mass="27862">MLVLLPPSEGKAAPEAGAPLEPDALSLPGLAGAREAVLAALVELCAGDEERAAEVLGLSRGLRGEVAKNAALRTSGARPAGEVYTGVLFDNLGLAKLDEAAYARAERSLLVFSGLWGAVRIGDRIPSYRCSMGVKLPPVGALGPYWRKEMDAVLPEAAGDGLVLDLRSSAYAAAWKPAGAVVERTATVRVLQEREVDGVPKRSVVSHFNKATKGRLVRDLLNAGAEPGSPGELVDALAGLGYRVEVSVRGTARKAWQLDVIVTDVH</sequence>
<accession>A0ABP9DI21</accession>
<dbReference type="Proteomes" id="UP001501752">
    <property type="component" value="Unassembled WGS sequence"/>
</dbReference>
<organism evidence="1 2">
    <name type="scientific">Kitasatospora terrestris</name>
    <dbReference type="NCBI Taxonomy" id="258051"/>
    <lineage>
        <taxon>Bacteria</taxon>
        <taxon>Bacillati</taxon>
        <taxon>Actinomycetota</taxon>
        <taxon>Actinomycetes</taxon>
        <taxon>Kitasatosporales</taxon>
        <taxon>Streptomycetaceae</taxon>
        <taxon>Kitasatospora</taxon>
    </lineage>
</organism>
<gene>
    <name evidence="1" type="primary">yaaA</name>
    <name evidence="1" type="ORF">GCM10023235_24300</name>
</gene>
<dbReference type="Pfam" id="PF03883">
    <property type="entry name" value="H2O2_YaaD"/>
    <property type="match status" value="1"/>
</dbReference>
<dbReference type="InterPro" id="IPR005583">
    <property type="entry name" value="YaaA"/>
</dbReference>
<dbReference type="EMBL" id="BAABIS010000001">
    <property type="protein sequence ID" value="GAA4846707.1"/>
    <property type="molecule type" value="Genomic_DNA"/>
</dbReference>
<dbReference type="NCBIfam" id="NF002545">
    <property type="entry name" value="PRK02101.2-3"/>
    <property type="match status" value="1"/>
</dbReference>
<protein>
    <submittedName>
        <fullName evidence="1">Peroxide stress protein YaaA</fullName>
    </submittedName>
</protein>
<evidence type="ECO:0000313" key="2">
    <source>
        <dbReference type="Proteomes" id="UP001501752"/>
    </source>
</evidence>
<dbReference type="PANTHER" id="PTHR30283:SF4">
    <property type="entry name" value="PEROXIDE STRESS RESISTANCE PROTEIN YAAA"/>
    <property type="match status" value="1"/>
</dbReference>
<proteinExistence type="predicted"/>
<keyword evidence="2" id="KW-1185">Reference proteome</keyword>
<name>A0ABP9DI21_9ACTN</name>
<comment type="caution">
    <text evidence="1">The sequence shown here is derived from an EMBL/GenBank/DDBJ whole genome shotgun (WGS) entry which is preliminary data.</text>
</comment>
<reference evidence="2" key="1">
    <citation type="journal article" date="2019" name="Int. J. Syst. Evol. Microbiol.">
        <title>The Global Catalogue of Microorganisms (GCM) 10K type strain sequencing project: providing services to taxonomists for standard genome sequencing and annotation.</title>
        <authorList>
            <consortium name="The Broad Institute Genomics Platform"/>
            <consortium name="The Broad Institute Genome Sequencing Center for Infectious Disease"/>
            <person name="Wu L."/>
            <person name="Ma J."/>
        </authorList>
    </citation>
    <scope>NUCLEOTIDE SEQUENCE [LARGE SCALE GENOMIC DNA]</scope>
    <source>
        <strain evidence="2">JCM 13006</strain>
    </source>
</reference>